<dbReference type="Proteomes" id="UP000179807">
    <property type="component" value="Unassembled WGS sequence"/>
</dbReference>
<dbReference type="CDD" id="cd17039">
    <property type="entry name" value="Ubl_ubiquitin_like"/>
    <property type="match status" value="1"/>
</dbReference>
<feature type="region of interest" description="Disordered" evidence="1">
    <location>
        <begin position="138"/>
        <end position="229"/>
    </location>
</feature>
<accession>A0A1J4JK50</accession>
<evidence type="ECO:0000313" key="4">
    <source>
        <dbReference type="EMBL" id="OHS97941.1"/>
    </source>
</evidence>
<dbReference type="EMBL" id="MLAK01001084">
    <property type="protein sequence ID" value="OHS97941.1"/>
    <property type="molecule type" value="Genomic_DNA"/>
</dbReference>
<dbReference type="GeneID" id="94845134"/>
<keyword evidence="5" id="KW-1185">Reference proteome</keyword>
<dbReference type="AlphaFoldDB" id="A0A1J4JK50"/>
<dbReference type="InterPro" id="IPR000626">
    <property type="entry name" value="Ubiquitin-like_dom"/>
</dbReference>
<dbReference type="VEuPathDB" id="TrichDB:TRFO_35737"/>
<dbReference type="SUPFAM" id="SSF46934">
    <property type="entry name" value="UBA-like"/>
    <property type="match status" value="1"/>
</dbReference>
<protein>
    <recommendedName>
        <fullName evidence="6">Ubiquitin-like domain-containing protein</fullName>
    </recommendedName>
</protein>
<sequence>MTLKSFHITYHIKILMIKFETITGKQYELNFSSDTKFIEIKRQLSEKFFHCDVNRIYLLFDGSVQTDDSKLSTINLEGNKRFIVVYIQPTGELPNIDEMVDNLLSIHPDRNTCLEALERTQYDIEAASNYLIDLIENPHQNQPSHHHPNTSHNHPNTSHNHPNTNYNHPNNHNIQNNNNTNNRNNNSNNNNKNNSSSNRGNQDGKIVQPSNNPFVYTSPQKNTPKPQDDRCNIEYPGLTKDEIQKVVNLIPPDFEAQIALDMFLDCGKDLNQFKEILGLNA</sequence>
<feature type="domain" description="UBA" evidence="2">
    <location>
        <begin position="95"/>
        <end position="134"/>
    </location>
</feature>
<dbReference type="InterPro" id="IPR029071">
    <property type="entry name" value="Ubiquitin-like_domsf"/>
</dbReference>
<name>A0A1J4JK50_9EUKA</name>
<evidence type="ECO:0000256" key="1">
    <source>
        <dbReference type="SAM" id="MobiDB-lite"/>
    </source>
</evidence>
<evidence type="ECO:0000259" key="3">
    <source>
        <dbReference type="PROSITE" id="PS50053"/>
    </source>
</evidence>
<feature type="compositionally biased region" description="Polar residues" evidence="1">
    <location>
        <begin position="208"/>
        <end position="225"/>
    </location>
</feature>
<dbReference type="RefSeq" id="XP_068351078.1">
    <property type="nucleotide sequence ID" value="XM_068510430.1"/>
</dbReference>
<organism evidence="4 5">
    <name type="scientific">Tritrichomonas foetus</name>
    <dbReference type="NCBI Taxonomy" id="1144522"/>
    <lineage>
        <taxon>Eukaryota</taxon>
        <taxon>Metamonada</taxon>
        <taxon>Parabasalia</taxon>
        <taxon>Tritrichomonadida</taxon>
        <taxon>Tritrichomonadidae</taxon>
        <taxon>Tritrichomonas</taxon>
    </lineage>
</organism>
<evidence type="ECO:0000313" key="5">
    <source>
        <dbReference type="Proteomes" id="UP000179807"/>
    </source>
</evidence>
<evidence type="ECO:0008006" key="6">
    <source>
        <dbReference type="Google" id="ProtNLM"/>
    </source>
</evidence>
<proteinExistence type="predicted"/>
<feature type="compositionally biased region" description="Low complexity" evidence="1">
    <location>
        <begin position="150"/>
        <end position="198"/>
    </location>
</feature>
<dbReference type="InterPro" id="IPR015940">
    <property type="entry name" value="UBA"/>
</dbReference>
<gene>
    <name evidence="4" type="ORF">TRFO_35737</name>
</gene>
<reference evidence="4" key="1">
    <citation type="submission" date="2016-10" db="EMBL/GenBank/DDBJ databases">
        <authorList>
            <person name="Benchimol M."/>
            <person name="Almeida L.G."/>
            <person name="Vasconcelos A.T."/>
            <person name="Perreira-Neves A."/>
            <person name="Rosa I.A."/>
            <person name="Tasca T."/>
            <person name="Bogo M.R."/>
            <person name="de Souza W."/>
        </authorList>
    </citation>
    <scope>NUCLEOTIDE SEQUENCE [LARGE SCALE GENOMIC DNA]</scope>
    <source>
        <strain evidence="4">K</strain>
    </source>
</reference>
<dbReference type="PROSITE" id="PS50053">
    <property type="entry name" value="UBIQUITIN_2"/>
    <property type="match status" value="1"/>
</dbReference>
<dbReference type="InterPro" id="IPR009060">
    <property type="entry name" value="UBA-like_sf"/>
</dbReference>
<dbReference type="Gene3D" id="3.10.20.90">
    <property type="entry name" value="Phosphatidylinositol 3-kinase Catalytic Subunit, Chain A, domain 1"/>
    <property type="match status" value="1"/>
</dbReference>
<dbReference type="PROSITE" id="PS50030">
    <property type="entry name" value="UBA"/>
    <property type="match status" value="1"/>
</dbReference>
<evidence type="ECO:0000259" key="2">
    <source>
        <dbReference type="PROSITE" id="PS50030"/>
    </source>
</evidence>
<comment type="caution">
    <text evidence="4">The sequence shown here is derived from an EMBL/GenBank/DDBJ whole genome shotgun (WGS) entry which is preliminary data.</text>
</comment>
<dbReference type="Pfam" id="PF00240">
    <property type="entry name" value="ubiquitin"/>
    <property type="match status" value="1"/>
</dbReference>
<dbReference type="SUPFAM" id="SSF54236">
    <property type="entry name" value="Ubiquitin-like"/>
    <property type="match status" value="1"/>
</dbReference>
<feature type="domain" description="Ubiquitin-like" evidence="3">
    <location>
        <begin position="15"/>
        <end position="91"/>
    </location>
</feature>